<sequence>MYDIQNAIADICCLTPICFMILANKSLRQNIALTLGLNKSDTIVVSSVQTLNSVAVVKSSSTRTNIAGTHIK</sequence>
<accession>A0A914PCE9</accession>
<dbReference type="Proteomes" id="UP000887578">
    <property type="component" value="Unplaced"/>
</dbReference>
<name>A0A914PCE9_9BILA</name>
<protein>
    <submittedName>
        <fullName evidence="2">Uncharacterized protein</fullName>
    </submittedName>
</protein>
<dbReference type="WBParaSite" id="PDA_v2.g15268.t1">
    <property type="protein sequence ID" value="PDA_v2.g15268.t1"/>
    <property type="gene ID" value="PDA_v2.g15268"/>
</dbReference>
<dbReference type="AlphaFoldDB" id="A0A914PCE9"/>
<evidence type="ECO:0000313" key="1">
    <source>
        <dbReference type="Proteomes" id="UP000887578"/>
    </source>
</evidence>
<keyword evidence="1" id="KW-1185">Reference proteome</keyword>
<proteinExistence type="predicted"/>
<reference evidence="2" key="1">
    <citation type="submission" date="2022-11" db="UniProtKB">
        <authorList>
            <consortium name="WormBaseParasite"/>
        </authorList>
    </citation>
    <scope>IDENTIFICATION</scope>
</reference>
<evidence type="ECO:0000313" key="2">
    <source>
        <dbReference type="WBParaSite" id="PDA_v2.g15268.t1"/>
    </source>
</evidence>
<organism evidence="1 2">
    <name type="scientific">Panagrolaimus davidi</name>
    <dbReference type="NCBI Taxonomy" id="227884"/>
    <lineage>
        <taxon>Eukaryota</taxon>
        <taxon>Metazoa</taxon>
        <taxon>Ecdysozoa</taxon>
        <taxon>Nematoda</taxon>
        <taxon>Chromadorea</taxon>
        <taxon>Rhabditida</taxon>
        <taxon>Tylenchina</taxon>
        <taxon>Panagrolaimomorpha</taxon>
        <taxon>Panagrolaimoidea</taxon>
        <taxon>Panagrolaimidae</taxon>
        <taxon>Panagrolaimus</taxon>
    </lineage>
</organism>